<keyword evidence="8" id="KW-1185">Reference proteome</keyword>
<dbReference type="Proteomes" id="UP000444960">
    <property type="component" value="Unassembled WGS sequence"/>
</dbReference>
<dbReference type="InterPro" id="IPR036188">
    <property type="entry name" value="FAD/NAD-bd_sf"/>
</dbReference>
<dbReference type="SUPFAM" id="SSF51905">
    <property type="entry name" value="FAD/NAD(P)-binding domain"/>
    <property type="match status" value="1"/>
</dbReference>
<protein>
    <submittedName>
        <fullName evidence="7">Monooxygenase</fullName>
    </submittedName>
</protein>
<name>A0A7I9V8X8_9ACTN</name>
<dbReference type="EMBL" id="BJOV01000003">
    <property type="protein sequence ID" value="GEE01749.1"/>
    <property type="molecule type" value="Genomic_DNA"/>
</dbReference>
<evidence type="ECO:0000259" key="6">
    <source>
        <dbReference type="Pfam" id="PF01494"/>
    </source>
</evidence>
<evidence type="ECO:0000313" key="7">
    <source>
        <dbReference type="EMBL" id="GEE01749.1"/>
    </source>
</evidence>
<organism evidence="7 8">
    <name type="scientific">Gordonia spumicola</name>
    <dbReference type="NCBI Taxonomy" id="589161"/>
    <lineage>
        <taxon>Bacteria</taxon>
        <taxon>Bacillati</taxon>
        <taxon>Actinomycetota</taxon>
        <taxon>Actinomycetes</taxon>
        <taxon>Mycobacteriales</taxon>
        <taxon>Gordoniaceae</taxon>
        <taxon>Gordonia</taxon>
    </lineage>
</organism>
<dbReference type="PRINTS" id="PR00420">
    <property type="entry name" value="RNGMNOXGNASE"/>
</dbReference>
<dbReference type="OrthoDB" id="4568714at2"/>
<evidence type="ECO:0000256" key="5">
    <source>
        <dbReference type="ARBA" id="ARBA00023033"/>
    </source>
</evidence>
<dbReference type="PANTHER" id="PTHR13789">
    <property type="entry name" value="MONOOXYGENASE"/>
    <property type="match status" value="1"/>
</dbReference>
<evidence type="ECO:0000256" key="4">
    <source>
        <dbReference type="ARBA" id="ARBA00023002"/>
    </source>
</evidence>
<dbReference type="InterPro" id="IPR002938">
    <property type="entry name" value="FAD-bd"/>
</dbReference>
<evidence type="ECO:0000313" key="8">
    <source>
        <dbReference type="Proteomes" id="UP000444960"/>
    </source>
</evidence>
<proteinExistence type="predicted"/>
<accession>A0A7I9V8X8</accession>
<comment type="caution">
    <text evidence="7">The sequence shown here is derived from an EMBL/GenBank/DDBJ whole genome shotgun (WGS) entry which is preliminary data.</text>
</comment>
<keyword evidence="2" id="KW-0285">Flavoprotein</keyword>
<feature type="domain" description="FAD-binding" evidence="6">
    <location>
        <begin position="4"/>
        <end position="345"/>
    </location>
</feature>
<dbReference type="PANTHER" id="PTHR13789:SF318">
    <property type="entry name" value="GERANYLGERANYL DIPHOSPHATE REDUCTASE"/>
    <property type="match status" value="1"/>
</dbReference>
<dbReference type="GO" id="GO:0071949">
    <property type="term" value="F:FAD binding"/>
    <property type="evidence" value="ECO:0007669"/>
    <property type="project" value="InterPro"/>
</dbReference>
<evidence type="ECO:0000256" key="2">
    <source>
        <dbReference type="ARBA" id="ARBA00022630"/>
    </source>
</evidence>
<gene>
    <name evidence="7" type="ORF">nbrc107696_21950</name>
</gene>
<dbReference type="Pfam" id="PF01494">
    <property type="entry name" value="FAD_binding_3"/>
    <property type="match status" value="1"/>
</dbReference>
<dbReference type="AlphaFoldDB" id="A0A7I9V8X8"/>
<dbReference type="SUPFAM" id="SSF54373">
    <property type="entry name" value="FAD-linked reductases, C-terminal domain"/>
    <property type="match status" value="1"/>
</dbReference>
<sequence length="379" mass="40590">MKKLQAAVVGGGVGGLTAAAALLRSGVDVTVYEQSSGFSRVGADVNLTPNAVKALDGLGGGVGDWLRAHGGHPQFRLSRMWDTGEETSRVALGDDARERYGAPQLTVHRGDLMSALERELPAGVIELGRRLDSIEDGAEGVRLRFADGSDSRADVVIGADGIHSRVRHALFGPDEPEFTGIVAFRAVIPSDAVAGVPNADCFTKWWGPDPATQIVTFPLGLDEVFVFATVGQTAWTEESWTTPGSIDELRSLYVDFHPEARTLLDRCDGVLKSALYVRPPLPAWSGDRAVLLGDACHPMTPFMAQGAGQACEDAVVLARCLAEFDDPSTAFSRYEATRKPRASRIQASSRDNNWLRTAGGGDWVYGYDAWSTSLDASEV</sequence>
<comment type="cofactor">
    <cofactor evidence="1">
        <name>FAD</name>
        <dbReference type="ChEBI" id="CHEBI:57692"/>
    </cofactor>
</comment>
<reference evidence="8" key="1">
    <citation type="submission" date="2019-06" db="EMBL/GenBank/DDBJ databases">
        <title>Gordonia isolated from sludge of a wastewater treatment plant.</title>
        <authorList>
            <person name="Tamura T."/>
            <person name="Aoyama K."/>
            <person name="Kang Y."/>
            <person name="Saito S."/>
            <person name="Akiyama N."/>
            <person name="Yazawa K."/>
            <person name="Gonoi T."/>
            <person name="Mikami Y."/>
        </authorList>
    </citation>
    <scope>NUCLEOTIDE SEQUENCE [LARGE SCALE GENOMIC DNA]</scope>
    <source>
        <strain evidence="8">NBRC 107696</strain>
    </source>
</reference>
<dbReference type="Gene3D" id="3.50.50.60">
    <property type="entry name" value="FAD/NAD(P)-binding domain"/>
    <property type="match status" value="1"/>
</dbReference>
<evidence type="ECO:0000256" key="1">
    <source>
        <dbReference type="ARBA" id="ARBA00001974"/>
    </source>
</evidence>
<keyword evidence="3" id="KW-0274">FAD</keyword>
<keyword evidence="5 7" id="KW-0503">Monooxygenase</keyword>
<keyword evidence="4" id="KW-0560">Oxidoreductase</keyword>
<dbReference type="InterPro" id="IPR050493">
    <property type="entry name" value="FAD-dep_Monooxygenase_BioMet"/>
</dbReference>
<evidence type="ECO:0000256" key="3">
    <source>
        <dbReference type="ARBA" id="ARBA00022827"/>
    </source>
</evidence>
<dbReference type="RefSeq" id="WP_161895501.1">
    <property type="nucleotide sequence ID" value="NZ_BJOV01000003.1"/>
</dbReference>
<dbReference type="GO" id="GO:0004497">
    <property type="term" value="F:monooxygenase activity"/>
    <property type="evidence" value="ECO:0007669"/>
    <property type="project" value="UniProtKB-KW"/>
</dbReference>